<reference evidence="4" key="1">
    <citation type="submission" date="2015-07" db="EMBL/GenBank/DDBJ databases">
        <title>Draft Genome Sequences of Anaerolinea thermolimosa IMO-1, Bellilinea caldifistulae GOMI-1, Leptolinea tardivitalis YMTK-2, Levilinea saccharolytica KIBI-1,Longilinea arvoryzae KOME-1, Previously Described as Members of the Anaerolineaceae (Chloroflexi).</title>
        <authorList>
            <person name="Sekiguchi Y."/>
            <person name="Ohashi A."/>
            <person name="Matsuura N."/>
            <person name="Tourlousse M.D."/>
        </authorList>
    </citation>
    <scope>NUCLEOTIDE SEQUENCE [LARGE SCALE GENOMIC DNA]</scope>
    <source>
        <strain evidence="4">KOME-1</strain>
    </source>
</reference>
<dbReference type="InterPro" id="IPR005182">
    <property type="entry name" value="YdbS-like_PH"/>
</dbReference>
<evidence type="ECO:0000313" key="5">
    <source>
        <dbReference type="Proteomes" id="UP000055060"/>
    </source>
</evidence>
<dbReference type="OrthoDB" id="3378680at2"/>
<dbReference type="PANTHER" id="PTHR37938:SF1">
    <property type="entry name" value="BLL0215 PROTEIN"/>
    <property type="match status" value="1"/>
</dbReference>
<feature type="domain" description="YdbS-like PH" evidence="2">
    <location>
        <begin position="78"/>
        <end position="135"/>
    </location>
</feature>
<feature type="domain" description="SHOCT" evidence="3">
    <location>
        <begin position="190"/>
        <end position="215"/>
    </location>
</feature>
<evidence type="ECO:0000259" key="3">
    <source>
        <dbReference type="Pfam" id="PF09851"/>
    </source>
</evidence>
<dbReference type="Proteomes" id="UP000055060">
    <property type="component" value="Unassembled WGS sequence"/>
</dbReference>
<name>A0A0S7BHB4_9CHLR</name>
<evidence type="ECO:0000256" key="1">
    <source>
        <dbReference type="SAM" id="Phobius"/>
    </source>
</evidence>
<keyword evidence="1" id="KW-0812">Transmembrane</keyword>
<sequence>MASTYLKSLLGENEEVLLVSRQHSFVLFKNILLELIAILIVVAVVSVAQFYLSDYPIRYGYFLVILPIISMLREYMIWWNRQLVITNRRVIQISGIINKNVIDSSLEKVNDVKMVQSFWGRLFRYGNVEILTASELGANMFKKIGNPIRFKTTMLNAKSHLEMEQAGAFLDKVNDLENNETAPSDIPALIERLGALHEKGILTLEEFEKKKAELLSKL</sequence>
<proteinExistence type="predicted"/>
<evidence type="ECO:0000259" key="2">
    <source>
        <dbReference type="Pfam" id="PF03703"/>
    </source>
</evidence>
<keyword evidence="1" id="KW-1133">Transmembrane helix</keyword>
<dbReference type="InterPro" id="IPR018649">
    <property type="entry name" value="SHOCT"/>
</dbReference>
<feature type="transmembrane region" description="Helical" evidence="1">
    <location>
        <begin position="31"/>
        <end position="52"/>
    </location>
</feature>
<dbReference type="PANTHER" id="PTHR37938">
    <property type="entry name" value="BLL0215 PROTEIN"/>
    <property type="match status" value="1"/>
</dbReference>
<gene>
    <name evidence="4" type="ORF">LARV_02833</name>
</gene>
<dbReference type="Pfam" id="PF09851">
    <property type="entry name" value="SHOCT"/>
    <property type="match status" value="1"/>
</dbReference>
<dbReference type="STRING" id="360412.LARV_02833"/>
<keyword evidence="1" id="KW-0472">Membrane</keyword>
<dbReference type="Pfam" id="PF03703">
    <property type="entry name" value="bPH_2"/>
    <property type="match status" value="1"/>
</dbReference>
<feature type="transmembrane region" description="Helical" evidence="1">
    <location>
        <begin position="58"/>
        <end position="79"/>
    </location>
</feature>
<dbReference type="AlphaFoldDB" id="A0A0S7BHB4"/>
<dbReference type="RefSeq" id="WP_075074255.1">
    <property type="nucleotide sequence ID" value="NZ_DF967972.1"/>
</dbReference>
<evidence type="ECO:0000313" key="4">
    <source>
        <dbReference type="EMBL" id="GAP15053.1"/>
    </source>
</evidence>
<dbReference type="EMBL" id="DF967972">
    <property type="protein sequence ID" value="GAP15053.1"/>
    <property type="molecule type" value="Genomic_DNA"/>
</dbReference>
<keyword evidence="5" id="KW-1185">Reference proteome</keyword>
<accession>A0A0S7BHB4</accession>
<protein>
    <submittedName>
        <fullName evidence="4">Predicted membrane protein</fullName>
    </submittedName>
</protein>
<organism evidence="4">
    <name type="scientific">Longilinea arvoryzae</name>
    <dbReference type="NCBI Taxonomy" id="360412"/>
    <lineage>
        <taxon>Bacteria</taxon>
        <taxon>Bacillati</taxon>
        <taxon>Chloroflexota</taxon>
        <taxon>Anaerolineae</taxon>
        <taxon>Anaerolineales</taxon>
        <taxon>Anaerolineaceae</taxon>
        <taxon>Longilinea</taxon>
    </lineage>
</organism>